<dbReference type="STRING" id="572478.Vdis_0674"/>
<reference evidence="2" key="2">
    <citation type="journal article" date="2010" name="Stand. Genomic Sci.">
        <title>Complete genome sequence of Vulcanisaeta distributa type strain (IC-017T).</title>
        <authorList>
            <person name="Mavromatis K."/>
            <person name="Sikorski J."/>
            <person name="Pabst E."/>
            <person name="Teshima H."/>
            <person name="Lapidus A."/>
            <person name="Lucas S."/>
            <person name="Nolan M."/>
            <person name="Glavina Del Rio T."/>
            <person name="Cheng J."/>
            <person name="Bruce D."/>
            <person name="Goodwin L."/>
            <person name="Pitluck S."/>
            <person name="Liolios K."/>
            <person name="Ivanova N."/>
            <person name="Mikhailova N."/>
            <person name="Pati A."/>
            <person name="Chen A."/>
            <person name="Palaniappan K."/>
            <person name="Land M."/>
            <person name="Hauser L."/>
            <person name="Chang Y."/>
            <person name="Jeffries C."/>
            <person name="Rohde M."/>
            <person name="Spring S."/>
            <person name="Goker M."/>
            <person name="Wirth R."/>
            <person name="Woyke T."/>
            <person name="Bristow J."/>
            <person name="Eisen J."/>
            <person name="Markowitz V."/>
            <person name="Hugenholtz P."/>
            <person name="Klenk H."/>
            <person name="Kyrpides N."/>
        </authorList>
    </citation>
    <scope>NUCLEOTIDE SEQUENCE [LARGE SCALE GENOMIC DNA]</scope>
    <source>
        <strain evidence="2">DSM 14429 / JCM 11212 / NBRC 100878 / IC-017</strain>
    </source>
</reference>
<dbReference type="RefSeq" id="WP_013335794.1">
    <property type="nucleotide sequence ID" value="NC_014537.1"/>
</dbReference>
<dbReference type="AlphaFoldDB" id="E1QN99"/>
<name>E1QN99_VULDI</name>
<proteinExistence type="predicted"/>
<dbReference type="Proteomes" id="UP000006681">
    <property type="component" value="Chromosome"/>
</dbReference>
<reference evidence="1 2" key="1">
    <citation type="journal article" date="2010" name="Stand. Genomic Sci.">
        <title>Complete genome sequence of Vulcanisaeta distributa type strain (IC-017).</title>
        <authorList>
            <person name="Mavromatis K."/>
            <person name="Sikorski J."/>
            <person name="Pabst E."/>
            <person name="Teshima H."/>
            <person name="Lapidus A."/>
            <person name="Lucas S."/>
            <person name="Nolan M."/>
            <person name="Glavina Del Rio T."/>
            <person name="Cheng J.F."/>
            <person name="Bruce D."/>
            <person name="Goodwin L."/>
            <person name="Pitluck S."/>
            <person name="Liolios K."/>
            <person name="Ivanova N."/>
            <person name="Mikhailova N."/>
            <person name="Pati A."/>
            <person name="Chen A."/>
            <person name="Palaniappan K."/>
            <person name="Land M."/>
            <person name="Hauser L."/>
            <person name="Chang Y.J."/>
            <person name="Jeffries C.D."/>
            <person name="Rohde M."/>
            <person name="Spring S."/>
            <person name="Goker M."/>
            <person name="Wirth R."/>
            <person name="Woyke T."/>
            <person name="Bristow J."/>
            <person name="Eisen J.A."/>
            <person name="Markowitz V."/>
            <person name="Hugenholtz P."/>
            <person name="Klenk H.P."/>
            <person name="Kyrpides N.C."/>
        </authorList>
    </citation>
    <scope>NUCLEOTIDE SEQUENCE [LARGE SCALE GENOMIC DNA]</scope>
    <source>
        <strain evidence="2">DSM 14429 / JCM 11212 / NBRC 100878 / IC-017</strain>
    </source>
</reference>
<organism evidence="1 2">
    <name type="scientific">Vulcanisaeta distributa (strain DSM 14429 / JCM 11212 / NBRC 100878 / IC-017)</name>
    <dbReference type="NCBI Taxonomy" id="572478"/>
    <lineage>
        <taxon>Archaea</taxon>
        <taxon>Thermoproteota</taxon>
        <taxon>Thermoprotei</taxon>
        <taxon>Thermoproteales</taxon>
        <taxon>Thermoproteaceae</taxon>
        <taxon>Vulcanisaeta</taxon>
    </lineage>
</organism>
<dbReference type="KEGG" id="vdi:Vdis_0674"/>
<keyword evidence="2" id="KW-1185">Reference proteome</keyword>
<gene>
    <name evidence="1" type="ordered locus">Vdis_0674</name>
</gene>
<dbReference type="GeneID" id="41583054"/>
<dbReference type="HOGENOM" id="CLU_2821133_0_0_2"/>
<evidence type="ECO:0000313" key="2">
    <source>
        <dbReference type="Proteomes" id="UP000006681"/>
    </source>
</evidence>
<accession>E1QN99</accession>
<dbReference type="EMBL" id="CP002100">
    <property type="protein sequence ID" value="ADN50069.1"/>
    <property type="molecule type" value="Genomic_DNA"/>
</dbReference>
<protein>
    <submittedName>
        <fullName evidence="1">Uncharacterized protein</fullName>
    </submittedName>
</protein>
<evidence type="ECO:0000313" key="1">
    <source>
        <dbReference type="EMBL" id="ADN50069.1"/>
    </source>
</evidence>
<sequence length="66" mass="6952">MEKLIASTNNPGPIPGLKFTVSHPNGTISVGYTSDGVFFQTTNLTSGDVITVVIYSAVPYALPRVP</sequence>